<protein>
    <submittedName>
        <fullName evidence="1">Uncharacterized protein</fullName>
    </submittedName>
</protein>
<organism evidence="1 2">
    <name type="scientific">Lindgomyces ingoldianus</name>
    <dbReference type="NCBI Taxonomy" id="673940"/>
    <lineage>
        <taxon>Eukaryota</taxon>
        <taxon>Fungi</taxon>
        <taxon>Dikarya</taxon>
        <taxon>Ascomycota</taxon>
        <taxon>Pezizomycotina</taxon>
        <taxon>Dothideomycetes</taxon>
        <taxon>Pleosporomycetidae</taxon>
        <taxon>Pleosporales</taxon>
        <taxon>Lindgomycetaceae</taxon>
        <taxon>Lindgomyces</taxon>
    </lineage>
</organism>
<dbReference type="Proteomes" id="UP000799755">
    <property type="component" value="Unassembled WGS sequence"/>
</dbReference>
<proteinExistence type="predicted"/>
<accession>A0ACB6QE64</accession>
<evidence type="ECO:0000313" key="1">
    <source>
        <dbReference type="EMBL" id="KAF2464652.1"/>
    </source>
</evidence>
<keyword evidence="2" id="KW-1185">Reference proteome</keyword>
<dbReference type="EMBL" id="MU003535">
    <property type="protein sequence ID" value="KAF2464652.1"/>
    <property type="molecule type" value="Genomic_DNA"/>
</dbReference>
<sequence>MLRSGNFEAWRDTPGGTLSWLWGNGGFGKSFLMSAIIEHLESPDRVWSRSRPHIIYFFCRKGDEWTSMGKRIFLHLLIQLYEKAASGNPGSTPELQEKCSRVVEEAYKQSKSEDKHDSSLAQLKSGLLPMFEELVKAFASDVFVLVDGLDECQDYEDDFLQTLLDLPDRTDVHMMISSRPDIFYGLRNPVTLHIEVSANQTQAEIAKYVKSRIKGIKRFTAPMRKKACERIAERSEGSFRYANVVLDSLYETRAKMTPFTELLDNLPSGMNALYRRSMASLDSHQRRVLIVALRWLMCSSGQVTLDLIADELECRWENVEEPEDLGGDGEDEDASDYADFESDSEESILALVPRESTPFGQNWATRDIEKDLKAAGREFLRFDGQFIEIQHNSIRDFVLAEEEAIKHEIERCGECRKRFQETIAYEAGPKEGNLIICRTIIQRLNNPAFQKEHIIREWVEPEEWGEPEDDWQTISTHSSKLSQAGKEGEPERGTSAKEEVSSPDNIPDVLDDHIIPSKEDIIEGLGKGDKAMADGRGDGQNGLTQIEQTNGRAPHTRDPVSHTSEQELHQAQPNDEVPPSKPASAVSRSRRSIFISPPSAPASRSYSTGYSIPLNEKARYELTHWPRHFRQLEQIAEEQNVELETYKSLYDDLEKFLRPGSEAYLSWLRINHPWRKYKKLDSPLHIAARYGIQGLLERYVLEKK</sequence>
<evidence type="ECO:0000313" key="2">
    <source>
        <dbReference type="Proteomes" id="UP000799755"/>
    </source>
</evidence>
<comment type="caution">
    <text evidence="1">The sequence shown here is derived from an EMBL/GenBank/DDBJ whole genome shotgun (WGS) entry which is preliminary data.</text>
</comment>
<name>A0ACB6QE64_9PLEO</name>
<reference evidence="1" key="1">
    <citation type="journal article" date="2020" name="Stud. Mycol.">
        <title>101 Dothideomycetes genomes: a test case for predicting lifestyles and emergence of pathogens.</title>
        <authorList>
            <person name="Haridas S."/>
            <person name="Albert R."/>
            <person name="Binder M."/>
            <person name="Bloem J."/>
            <person name="Labutti K."/>
            <person name="Salamov A."/>
            <person name="Andreopoulos B."/>
            <person name="Baker S."/>
            <person name="Barry K."/>
            <person name="Bills G."/>
            <person name="Bluhm B."/>
            <person name="Cannon C."/>
            <person name="Castanera R."/>
            <person name="Culley D."/>
            <person name="Daum C."/>
            <person name="Ezra D."/>
            <person name="Gonzalez J."/>
            <person name="Henrissat B."/>
            <person name="Kuo A."/>
            <person name="Liang C."/>
            <person name="Lipzen A."/>
            <person name="Lutzoni F."/>
            <person name="Magnuson J."/>
            <person name="Mondo S."/>
            <person name="Nolan M."/>
            <person name="Ohm R."/>
            <person name="Pangilinan J."/>
            <person name="Park H.-J."/>
            <person name="Ramirez L."/>
            <person name="Alfaro M."/>
            <person name="Sun H."/>
            <person name="Tritt A."/>
            <person name="Yoshinaga Y."/>
            <person name="Zwiers L.-H."/>
            <person name="Turgeon B."/>
            <person name="Goodwin S."/>
            <person name="Spatafora J."/>
            <person name="Crous P."/>
            <person name="Grigoriev I."/>
        </authorList>
    </citation>
    <scope>NUCLEOTIDE SEQUENCE</scope>
    <source>
        <strain evidence="1">ATCC 200398</strain>
    </source>
</reference>
<gene>
    <name evidence="1" type="ORF">BDR25DRAFT_96086</name>
</gene>